<reference evidence="1" key="2">
    <citation type="submission" date="2020-11" db="EMBL/GenBank/DDBJ databases">
        <authorList>
            <person name="McCartney M.A."/>
            <person name="Auch B."/>
            <person name="Kono T."/>
            <person name="Mallez S."/>
            <person name="Becker A."/>
            <person name="Gohl D.M."/>
            <person name="Silverstein K.A.T."/>
            <person name="Koren S."/>
            <person name="Bechman K.B."/>
            <person name="Herman A."/>
            <person name="Abrahante J.E."/>
            <person name="Garbe J."/>
        </authorList>
    </citation>
    <scope>NUCLEOTIDE SEQUENCE</scope>
    <source>
        <strain evidence="1">Duluth1</strain>
        <tissue evidence="1">Whole animal</tissue>
    </source>
</reference>
<dbReference type="SUPFAM" id="SSF57196">
    <property type="entry name" value="EGF/Laminin"/>
    <property type="match status" value="1"/>
</dbReference>
<reference evidence="1" key="1">
    <citation type="journal article" date="2019" name="bioRxiv">
        <title>The Genome of the Zebra Mussel, Dreissena polymorpha: A Resource for Invasive Species Research.</title>
        <authorList>
            <person name="McCartney M.A."/>
            <person name="Auch B."/>
            <person name="Kono T."/>
            <person name="Mallez S."/>
            <person name="Zhang Y."/>
            <person name="Obille A."/>
            <person name="Becker A."/>
            <person name="Abrahante J.E."/>
            <person name="Garbe J."/>
            <person name="Badalamenti J.P."/>
            <person name="Herman A."/>
            <person name="Mangelson H."/>
            <person name="Liachko I."/>
            <person name="Sullivan S."/>
            <person name="Sone E.D."/>
            <person name="Koren S."/>
            <person name="Silverstein K.A.T."/>
            <person name="Beckman K.B."/>
            <person name="Gohl D.M."/>
        </authorList>
    </citation>
    <scope>NUCLEOTIDE SEQUENCE</scope>
    <source>
        <strain evidence="1">Duluth1</strain>
        <tissue evidence="1">Whole animal</tissue>
    </source>
</reference>
<feature type="non-terminal residue" evidence="1">
    <location>
        <position position="1"/>
    </location>
</feature>
<protein>
    <recommendedName>
        <fullName evidence="3">Vitellogenin receptor</fullName>
    </recommendedName>
</protein>
<gene>
    <name evidence="1" type="ORF">DPMN_043799</name>
</gene>
<sequence>MFQDILLVATTNQKDSLKVLTLDTYTHSPFPVIEVNTTGTSSIAILDTQIALHAINQTCEHIFVREKKQTICLCGEGFVLNSDGQTYTTVPHPAIFWSTKTSICAADIRAMYDSTGNFRNRTICFDKIGWNIQWFAVDSSDMKLVYTDGTKINTLTMDGQSTRRSLVEESEEINGIAHDWIDKNVYWCQGKHNGKISFVSQSTLSRYTVITGLVRPRSLALVMSRSEMVWIEGENDTITIMTAHITGSHVRELVPFKPYALSVDELTSRIYFAMKYSLTSIDFDKQNMAIVINPIRDCTPFSVYENHVIIAYSSALSWFTLSEVFNYHTTFLNIGEVTSLAIYDNRGHLRMIDACKVNNGECDGMCIPIGRNRVCRCGYGFSMDANGRTCSSEPLLDNFIVVLELHSIQHVVYDAVKKRIIWTDGESFWYKQISPLPKIGQFGIYTDRFIDTFDMDYSTGNIYYAYKVNAKQSIGVMSPDGLNRTLIQLGTDIVGEIALDPASGLIFWIDSSLPIVSMTRSIKRMNMDGTTKITLVSHNANENNMCLTCSNRLTIDKMSKTIYALYSGSIYRCEYEPNTCVWFYTVGGWVEDLIVVGEYLYYSHRDQ</sequence>
<dbReference type="AlphaFoldDB" id="A0A9D4D324"/>
<organism evidence="1 2">
    <name type="scientific">Dreissena polymorpha</name>
    <name type="common">Zebra mussel</name>
    <name type="synonym">Mytilus polymorpha</name>
    <dbReference type="NCBI Taxonomy" id="45954"/>
    <lineage>
        <taxon>Eukaryota</taxon>
        <taxon>Metazoa</taxon>
        <taxon>Spiralia</taxon>
        <taxon>Lophotrochozoa</taxon>
        <taxon>Mollusca</taxon>
        <taxon>Bivalvia</taxon>
        <taxon>Autobranchia</taxon>
        <taxon>Heteroconchia</taxon>
        <taxon>Euheterodonta</taxon>
        <taxon>Imparidentia</taxon>
        <taxon>Neoheterodontei</taxon>
        <taxon>Myida</taxon>
        <taxon>Dreissenoidea</taxon>
        <taxon>Dreissenidae</taxon>
        <taxon>Dreissena</taxon>
    </lineage>
</organism>
<keyword evidence="2" id="KW-1185">Reference proteome</keyword>
<dbReference type="InterPro" id="IPR050778">
    <property type="entry name" value="Cueball_EGF_LRP_Nidogen"/>
</dbReference>
<dbReference type="SMART" id="SM00135">
    <property type="entry name" value="LY"/>
    <property type="match status" value="4"/>
</dbReference>
<evidence type="ECO:0000313" key="1">
    <source>
        <dbReference type="EMBL" id="KAH3737217.1"/>
    </source>
</evidence>
<dbReference type="Gene3D" id="2.120.10.30">
    <property type="entry name" value="TolB, C-terminal domain"/>
    <property type="match status" value="2"/>
</dbReference>
<dbReference type="Gene3D" id="2.10.25.10">
    <property type="entry name" value="Laminin"/>
    <property type="match status" value="1"/>
</dbReference>
<dbReference type="SUPFAM" id="SSF63825">
    <property type="entry name" value="YWTD domain"/>
    <property type="match status" value="2"/>
</dbReference>
<evidence type="ECO:0000313" key="2">
    <source>
        <dbReference type="Proteomes" id="UP000828390"/>
    </source>
</evidence>
<accession>A0A9D4D324</accession>
<evidence type="ECO:0008006" key="3">
    <source>
        <dbReference type="Google" id="ProtNLM"/>
    </source>
</evidence>
<dbReference type="InterPro" id="IPR011042">
    <property type="entry name" value="6-blade_b-propeller_TolB-like"/>
</dbReference>
<dbReference type="EMBL" id="JAIWYP010000011">
    <property type="protein sequence ID" value="KAH3737217.1"/>
    <property type="molecule type" value="Genomic_DNA"/>
</dbReference>
<proteinExistence type="predicted"/>
<dbReference type="PANTHER" id="PTHR46513">
    <property type="entry name" value="VITELLOGENIN RECEPTOR-LIKE PROTEIN-RELATED-RELATED"/>
    <property type="match status" value="1"/>
</dbReference>
<dbReference type="Proteomes" id="UP000828390">
    <property type="component" value="Unassembled WGS sequence"/>
</dbReference>
<dbReference type="InterPro" id="IPR000033">
    <property type="entry name" value="LDLR_classB_rpt"/>
</dbReference>
<comment type="caution">
    <text evidence="1">The sequence shown here is derived from an EMBL/GenBank/DDBJ whole genome shotgun (WGS) entry which is preliminary data.</text>
</comment>
<name>A0A9D4D324_DREPO</name>